<proteinExistence type="predicted"/>
<dbReference type="EMBL" id="CP000246">
    <property type="protein sequence ID" value="ABG84872.1"/>
    <property type="molecule type" value="Genomic_DNA"/>
</dbReference>
<keyword evidence="2" id="KW-1185">Reference proteome</keyword>
<dbReference type="GeneID" id="93002644"/>
<dbReference type="eggNOG" id="ENOG5033EVS">
    <property type="taxonomic scope" value="Bacteria"/>
</dbReference>
<dbReference type="InterPro" id="IPR025467">
    <property type="entry name" value="DUF4318"/>
</dbReference>
<evidence type="ECO:0000313" key="1">
    <source>
        <dbReference type="EMBL" id="ABG84872.1"/>
    </source>
</evidence>
<reference evidence="1 2" key="1">
    <citation type="journal article" date="2006" name="Genome Res.">
        <title>Skewed genomic variability in strains of the toxigenic bacterial pathogen, Clostridium perfringens.</title>
        <authorList>
            <person name="Myers G.S."/>
            <person name="Rasko D.A."/>
            <person name="Cheung J.K."/>
            <person name="Ravel J."/>
            <person name="Seshadri R."/>
            <person name="Deboy R.T."/>
            <person name="Ren Q."/>
            <person name="Varga J."/>
            <person name="Awad M.M."/>
            <person name="Brinkac L.M."/>
            <person name="Daugherty S.C."/>
            <person name="Haft D.H."/>
            <person name="Dodson R.J."/>
            <person name="Madupu R."/>
            <person name="Nelson W.C."/>
            <person name="Rosovitz M.J."/>
            <person name="Sullivan S.A."/>
            <person name="Khouri H."/>
            <person name="Dimitrov G.I."/>
            <person name="Watkins K.L."/>
            <person name="Mulligan S."/>
            <person name="Benton J."/>
            <person name="Radune D."/>
            <person name="Fisher D.J."/>
            <person name="Atkins H.S."/>
            <person name="Hiscox T."/>
            <person name="Jost B.H."/>
            <person name="Billington S.J."/>
            <person name="Songer J.G."/>
            <person name="McClane B.A."/>
            <person name="Titball R.W."/>
            <person name="Rood J.I."/>
            <person name="Melville S.B."/>
            <person name="Paulsen I.T."/>
        </authorList>
    </citation>
    <scope>NUCLEOTIDE SEQUENCE [LARGE SCALE GENOMIC DNA]</scope>
    <source>
        <strain evidence="2">ATCC 13124 / DSM 756 / JCM 1290 / NCIMB 6125 / NCTC 8237 / S 107 / Type A</strain>
    </source>
</reference>
<dbReference type="RefSeq" id="WP_003454064.1">
    <property type="nucleotide sequence ID" value="NC_008261.1"/>
</dbReference>
<protein>
    <recommendedName>
        <fullName evidence="3">DUF4318 domain-containing protein</fullName>
    </recommendedName>
</protein>
<gene>
    <name evidence="1" type="ordered locus">CPF_1069</name>
</gene>
<evidence type="ECO:0008006" key="3">
    <source>
        <dbReference type="Google" id="ProtNLM"/>
    </source>
</evidence>
<sequence>MKLFRKTFVVELKDSLQYPSANTICDTILKQESNVEFISKEKPVIFKLDNVIYEVEITMARGGYELACKEIK</sequence>
<accession>A0A0H2YUT6</accession>
<dbReference type="AlphaFoldDB" id="A0A0H2YUT6"/>
<organism evidence="1 2">
    <name type="scientific">Clostridium perfringens (strain ATCC 13124 / DSM 756 / JCM 1290 / NCIMB 6125 / NCTC 8237 / Type A)</name>
    <dbReference type="NCBI Taxonomy" id="195103"/>
    <lineage>
        <taxon>Bacteria</taxon>
        <taxon>Bacillati</taxon>
        <taxon>Bacillota</taxon>
        <taxon>Clostridia</taxon>
        <taxon>Eubacteriales</taxon>
        <taxon>Clostridiaceae</taxon>
        <taxon>Clostridium</taxon>
    </lineage>
</organism>
<dbReference type="Pfam" id="PF14201">
    <property type="entry name" value="DUF4318"/>
    <property type="match status" value="1"/>
</dbReference>
<evidence type="ECO:0000313" key="2">
    <source>
        <dbReference type="Proteomes" id="UP000001823"/>
    </source>
</evidence>
<dbReference type="KEGG" id="cpf:CPF_1069"/>
<dbReference type="PaxDb" id="195103-CPF_1069"/>
<name>A0A0H2YUT6_CLOP1</name>
<dbReference type="Proteomes" id="UP000001823">
    <property type="component" value="Chromosome"/>
</dbReference>
<dbReference type="HOGENOM" id="CLU_171602_0_0_9"/>